<dbReference type="EMBL" id="HBIJ01022810">
    <property type="protein sequence ID" value="CAE0374147.1"/>
    <property type="molecule type" value="Transcribed_RNA"/>
</dbReference>
<dbReference type="PANTHER" id="PTHR23308">
    <property type="entry name" value="NUCLEAR INHIBITOR OF PROTEIN PHOSPHATASE-1"/>
    <property type="match status" value="1"/>
</dbReference>
<dbReference type="PROSITE" id="PS50006">
    <property type="entry name" value="FHA_DOMAIN"/>
    <property type="match status" value="1"/>
</dbReference>
<dbReference type="SMART" id="SM00240">
    <property type="entry name" value="FHA"/>
    <property type="match status" value="1"/>
</dbReference>
<keyword evidence="1" id="KW-0175">Coiled coil</keyword>
<dbReference type="AlphaFoldDB" id="A0A7S3K424"/>
<evidence type="ECO:0000313" key="4">
    <source>
        <dbReference type="EMBL" id="CAE0374147.1"/>
    </source>
</evidence>
<dbReference type="InterPro" id="IPR000253">
    <property type="entry name" value="FHA_dom"/>
</dbReference>
<gene>
    <name evidence="4" type="ORF">ALAG00032_LOCUS14950</name>
</gene>
<feature type="coiled-coil region" evidence="1">
    <location>
        <begin position="22"/>
        <end position="79"/>
    </location>
</feature>
<dbReference type="SUPFAM" id="SSF49879">
    <property type="entry name" value="SMAD/FHA domain"/>
    <property type="match status" value="1"/>
</dbReference>
<proteinExistence type="predicted"/>
<feature type="compositionally biased region" description="Low complexity" evidence="2">
    <location>
        <begin position="269"/>
        <end position="280"/>
    </location>
</feature>
<evidence type="ECO:0000256" key="2">
    <source>
        <dbReference type="SAM" id="MobiDB-lite"/>
    </source>
</evidence>
<dbReference type="InterPro" id="IPR008984">
    <property type="entry name" value="SMAD_FHA_dom_sf"/>
</dbReference>
<name>A0A7S3K424_9STRA</name>
<feature type="compositionally biased region" description="Basic residues" evidence="2">
    <location>
        <begin position="323"/>
        <end position="334"/>
    </location>
</feature>
<feature type="region of interest" description="Disordered" evidence="2">
    <location>
        <begin position="264"/>
        <end position="334"/>
    </location>
</feature>
<dbReference type="Gene3D" id="2.60.200.20">
    <property type="match status" value="1"/>
</dbReference>
<protein>
    <recommendedName>
        <fullName evidence="3">FHA domain-containing protein</fullName>
    </recommendedName>
</protein>
<feature type="region of interest" description="Disordered" evidence="2">
    <location>
        <begin position="98"/>
        <end position="119"/>
    </location>
</feature>
<organism evidence="4">
    <name type="scientific">Aureoumbra lagunensis</name>
    <dbReference type="NCBI Taxonomy" id="44058"/>
    <lineage>
        <taxon>Eukaryota</taxon>
        <taxon>Sar</taxon>
        <taxon>Stramenopiles</taxon>
        <taxon>Ochrophyta</taxon>
        <taxon>Pelagophyceae</taxon>
        <taxon>Pelagomonadales</taxon>
        <taxon>Aureoumbra</taxon>
    </lineage>
</organism>
<evidence type="ECO:0000256" key="1">
    <source>
        <dbReference type="SAM" id="Coils"/>
    </source>
</evidence>
<dbReference type="Pfam" id="PF00498">
    <property type="entry name" value="FHA"/>
    <property type="match status" value="1"/>
</dbReference>
<feature type="domain" description="FHA" evidence="3">
    <location>
        <begin position="161"/>
        <end position="213"/>
    </location>
</feature>
<accession>A0A7S3K424</accession>
<sequence>MALSKRGSKEELISLSEIESILVQLDNKLEEIHGQKEELAKRLTIDPQNQTIATLLTKIEKIAKEIKSMRLEIEESQQIFIAAISAVSKARKEQSLFNKEQDKKKSFSSSSTKIAQPTPPGKVLGKFIVPDWIRDRSSASLIVSKNNECIATIDLSKRDCFILGKQRELVHIPLEHDSISRQHIAIIHGQPDESLPLGWYLIDLNSVHGTFIEYLDSQSSSYSQRQKCKPNKPYYLNFGSKFTLAKSSRMYTVQPDPIRRQQEYETKFSSSRNSAPSPMSGQGDDANTALKRSLPDHDATEIENSSPGERAHEEHYQYLNSQSKKRRKGNGADS</sequence>
<dbReference type="InterPro" id="IPR050923">
    <property type="entry name" value="Cell_Proc_Reg/RNA_Proc"/>
</dbReference>
<reference evidence="4" key="1">
    <citation type="submission" date="2021-01" db="EMBL/GenBank/DDBJ databases">
        <authorList>
            <person name="Corre E."/>
            <person name="Pelletier E."/>
            <person name="Niang G."/>
            <person name="Scheremetjew M."/>
            <person name="Finn R."/>
            <person name="Kale V."/>
            <person name="Holt S."/>
            <person name="Cochrane G."/>
            <person name="Meng A."/>
            <person name="Brown T."/>
            <person name="Cohen L."/>
        </authorList>
    </citation>
    <scope>NUCLEOTIDE SEQUENCE</scope>
    <source>
        <strain evidence="4">CCMP1510</strain>
    </source>
</reference>
<evidence type="ECO:0000259" key="3">
    <source>
        <dbReference type="PROSITE" id="PS50006"/>
    </source>
</evidence>